<dbReference type="RefSeq" id="XP_031564920.1">
    <property type="nucleotide sequence ID" value="XM_031709060.1"/>
</dbReference>
<gene>
    <name evidence="11" type="primary">LOC116300236</name>
</gene>
<dbReference type="InterPro" id="IPR018108">
    <property type="entry name" value="MCP_transmembrane"/>
</dbReference>
<keyword evidence="6" id="KW-1133">Transmembrane helix</keyword>
<dbReference type="OrthoDB" id="448427at2759"/>
<dbReference type="GO" id="GO:0016020">
    <property type="term" value="C:membrane"/>
    <property type="evidence" value="ECO:0007669"/>
    <property type="project" value="UniProtKB-SubCell"/>
</dbReference>
<dbReference type="InterPro" id="IPR050391">
    <property type="entry name" value="Mito_Metabolite_Transporter"/>
</dbReference>
<dbReference type="Pfam" id="PF00153">
    <property type="entry name" value="Mito_carr"/>
    <property type="match status" value="3"/>
</dbReference>
<name>A0A6P8IEX6_ACTTE</name>
<dbReference type="GO" id="GO:0055085">
    <property type="term" value="P:transmembrane transport"/>
    <property type="evidence" value="ECO:0007669"/>
    <property type="project" value="InterPro"/>
</dbReference>
<dbReference type="SUPFAM" id="SSF103506">
    <property type="entry name" value="Mitochondrial carrier"/>
    <property type="match status" value="1"/>
</dbReference>
<dbReference type="FunCoup" id="A0A6P8IEX6">
    <property type="interactions" value="514"/>
</dbReference>
<evidence type="ECO:0000256" key="1">
    <source>
        <dbReference type="ARBA" id="ARBA00004141"/>
    </source>
</evidence>
<comment type="subcellular location">
    <subcellularLocation>
        <location evidence="1">Membrane</location>
        <topology evidence="1">Multi-pass membrane protein</topology>
    </subcellularLocation>
</comment>
<keyword evidence="4 8" id="KW-0812">Transmembrane</keyword>
<dbReference type="Gene3D" id="1.50.40.10">
    <property type="entry name" value="Mitochondrial carrier domain"/>
    <property type="match status" value="1"/>
</dbReference>
<protein>
    <submittedName>
        <fullName evidence="11">Mitochondrial uncoupling protein 3-like</fullName>
    </submittedName>
</protein>
<evidence type="ECO:0000313" key="11">
    <source>
        <dbReference type="RefSeq" id="XP_031564920.1"/>
    </source>
</evidence>
<dbReference type="InterPro" id="IPR002067">
    <property type="entry name" value="MCP"/>
</dbReference>
<evidence type="ECO:0000256" key="5">
    <source>
        <dbReference type="ARBA" id="ARBA00022737"/>
    </source>
</evidence>
<accession>A0A6P8IEX6</accession>
<dbReference type="Proteomes" id="UP000515163">
    <property type="component" value="Unplaced"/>
</dbReference>
<proteinExistence type="inferred from homology"/>
<reference evidence="11" key="1">
    <citation type="submission" date="2025-08" db="UniProtKB">
        <authorList>
            <consortium name="RefSeq"/>
        </authorList>
    </citation>
    <scope>IDENTIFICATION</scope>
    <source>
        <tissue evidence="11">Tentacle</tissue>
    </source>
</reference>
<evidence type="ECO:0000256" key="3">
    <source>
        <dbReference type="ARBA" id="ARBA00022448"/>
    </source>
</evidence>
<dbReference type="GeneID" id="116300236"/>
<dbReference type="PROSITE" id="PS50920">
    <property type="entry name" value="SOLCAR"/>
    <property type="match status" value="3"/>
</dbReference>
<feature type="repeat" description="Solcar" evidence="8">
    <location>
        <begin position="10"/>
        <end position="112"/>
    </location>
</feature>
<evidence type="ECO:0000256" key="2">
    <source>
        <dbReference type="ARBA" id="ARBA00006375"/>
    </source>
</evidence>
<keyword evidence="7 8" id="KW-0472">Membrane</keyword>
<organism evidence="10 11">
    <name type="scientific">Actinia tenebrosa</name>
    <name type="common">Australian red waratah sea anemone</name>
    <dbReference type="NCBI Taxonomy" id="6105"/>
    <lineage>
        <taxon>Eukaryota</taxon>
        <taxon>Metazoa</taxon>
        <taxon>Cnidaria</taxon>
        <taxon>Anthozoa</taxon>
        <taxon>Hexacorallia</taxon>
        <taxon>Actiniaria</taxon>
        <taxon>Actiniidae</taxon>
        <taxon>Actinia</taxon>
    </lineage>
</organism>
<dbReference type="AlphaFoldDB" id="A0A6P8IEX6"/>
<evidence type="ECO:0000256" key="4">
    <source>
        <dbReference type="ARBA" id="ARBA00022692"/>
    </source>
</evidence>
<feature type="repeat" description="Solcar" evidence="8">
    <location>
        <begin position="121"/>
        <end position="206"/>
    </location>
</feature>
<sequence>MRSDPTGKKPSVAMKFVSAGLAASIAEAVTIPIDTAKVRLQIQGEQAVMSNIASGIKMCDPGVKYRGMIGTMYTIAKTEGVKTMYRGLIPGVHRQLCFASIRIGLYDSVKKMYGDEDINNPKVLKKIAASITTGVMAVAVAQPTEVVKIRFQADAGRYTTGAIATYGIIARSEGIKGLWKGIFPNMARLCTVNASELVVYDSIKSFFLRHKLMADEYPLHFVSAFGAGFVTTCIASPVDVVKTRYMNSPPNTYKSGVDCAIQLFKHNGITAYYKGFTPNFIRLGAWNIVMFMSYEQLQRLFAKLKEIATKSSTKPI</sequence>
<evidence type="ECO:0000256" key="7">
    <source>
        <dbReference type="ARBA" id="ARBA00023136"/>
    </source>
</evidence>
<dbReference type="PRINTS" id="PR00784">
    <property type="entry name" value="MTUNCOUPLING"/>
</dbReference>
<keyword evidence="10" id="KW-1185">Reference proteome</keyword>
<evidence type="ECO:0000256" key="8">
    <source>
        <dbReference type="PROSITE-ProRule" id="PRU00282"/>
    </source>
</evidence>
<feature type="repeat" description="Solcar" evidence="8">
    <location>
        <begin position="215"/>
        <end position="300"/>
    </location>
</feature>
<evidence type="ECO:0000313" key="10">
    <source>
        <dbReference type="Proteomes" id="UP000515163"/>
    </source>
</evidence>
<keyword evidence="3 9" id="KW-0813">Transport</keyword>
<evidence type="ECO:0000256" key="6">
    <source>
        <dbReference type="ARBA" id="ARBA00022989"/>
    </source>
</evidence>
<evidence type="ECO:0000256" key="9">
    <source>
        <dbReference type="RuleBase" id="RU000488"/>
    </source>
</evidence>
<dbReference type="PANTHER" id="PTHR45618">
    <property type="entry name" value="MITOCHONDRIAL DICARBOXYLATE CARRIER-RELATED"/>
    <property type="match status" value="1"/>
</dbReference>
<dbReference type="KEGG" id="aten:116300236"/>
<dbReference type="InParanoid" id="A0A6P8IEX6"/>
<dbReference type="InterPro" id="IPR023395">
    <property type="entry name" value="MCP_dom_sf"/>
</dbReference>
<comment type="similarity">
    <text evidence="2 9">Belongs to the mitochondrial carrier (TC 2.A.29) family.</text>
</comment>
<keyword evidence="5" id="KW-0677">Repeat</keyword>